<gene>
    <name evidence="2" type="ORF">COY52_00695</name>
</gene>
<dbReference type="PANTHER" id="PTHR43566:SF1">
    <property type="entry name" value="AAA+ ATPASE DOMAIN-CONTAINING PROTEIN"/>
    <property type="match status" value="1"/>
</dbReference>
<evidence type="ECO:0000313" key="3">
    <source>
        <dbReference type="Proteomes" id="UP000229307"/>
    </source>
</evidence>
<name>A0A2M7SFF2_9BACT</name>
<dbReference type="PANTHER" id="PTHR43566">
    <property type="entry name" value="CONSERVED PROTEIN"/>
    <property type="match status" value="1"/>
</dbReference>
<dbReference type="AlphaFoldDB" id="A0A2M7SFF2"/>
<dbReference type="Pfam" id="PF13635">
    <property type="entry name" value="DUF4143"/>
    <property type="match status" value="1"/>
</dbReference>
<organism evidence="2 3">
    <name type="scientific">Candidatus Desantisbacteria bacterium CG_4_10_14_0_8_um_filter_48_22</name>
    <dbReference type="NCBI Taxonomy" id="1974543"/>
    <lineage>
        <taxon>Bacteria</taxon>
        <taxon>Candidatus Desantisiibacteriota</taxon>
    </lineage>
</organism>
<evidence type="ECO:0000259" key="1">
    <source>
        <dbReference type="Pfam" id="PF13635"/>
    </source>
</evidence>
<comment type="caution">
    <text evidence="2">The sequence shown here is derived from an EMBL/GenBank/DDBJ whole genome shotgun (WGS) entry which is preliminary data.</text>
</comment>
<evidence type="ECO:0000313" key="2">
    <source>
        <dbReference type="EMBL" id="PIZ18191.1"/>
    </source>
</evidence>
<protein>
    <recommendedName>
        <fullName evidence="1">DUF4143 domain-containing protein</fullName>
    </recommendedName>
</protein>
<accession>A0A2M7SFF2</accession>
<dbReference type="EMBL" id="PFMR01000024">
    <property type="protein sequence ID" value="PIZ18191.1"/>
    <property type="molecule type" value="Genomic_DNA"/>
</dbReference>
<feature type="domain" description="DUF4143" evidence="1">
    <location>
        <begin position="3"/>
        <end position="104"/>
    </location>
</feature>
<proteinExistence type="predicted"/>
<dbReference type="Proteomes" id="UP000229307">
    <property type="component" value="Unassembled WGS sequence"/>
</dbReference>
<reference evidence="3" key="1">
    <citation type="submission" date="2017-09" db="EMBL/GenBank/DDBJ databases">
        <title>Depth-based differentiation of microbial function through sediment-hosted aquifers and enrichment of novel symbionts in the deep terrestrial subsurface.</title>
        <authorList>
            <person name="Probst A.J."/>
            <person name="Ladd B."/>
            <person name="Jarett J.K."/>
            <person name="Geller-Mcgrath D.E."/>
            <person name="Sieber C.M.K."/>
            <person name="Emerson J.B."/>
            <person name="Anantharaman K."/>
            <person name="Thomas B.C."/>
            <person name="Malmstrom R."/>
            <person name="Stieglmeier M."/>
            <person name="Klingl A."/>
            <person name="Woyke T."/>
            <person name="Ryan C.M."/>
            <person name="Banfield J.F."/>
        </authorList>
    </citation>
    <scope>NUCLEOTIDE SEQUENCE [LARGE SCALE GENOMIC DNA]</scope>
</reference>
<dbReference type="InterPro" id="IPR025420">
    <property type="entry name" value="DUF4143"/>
</dbReference>
<sequence>MRTLADTFVVDPVLPYFKNSRQEIIKQNKIYFLDTGLRNYSVENFSSFAGRADAGLLIENAVFREILISLGTFDRVRFWRTKPGAEVDFLIISDKRILPVEIKLDLKKPAIPSGLRSFIEKYKPEKALVAGLGIFNQSVEVSGTKVYFIHPYELSRFL</sequence>